<feature type="compositionally biased region" description="Acidic residues" evidence="1">
    <location>
        <begin position="239"/>
        <end position="323"/>
    </location>
</feature>
<evidence type="ECO:0000256" key="1">
    <source>
        <dbReference type="SAM" id="MobiDB-lite"/>
    </source>
</evidence>
<reference evidence="2 3" key="1">
    <citation type="submission" date="2020-03" db="EMBL/GenBank/DDBJ databases">
        <title>Draft Genome Sequence of Cudoniella acicularis.</title>
        <authorList>
            <person name="Buettner E."/>
            <person name="Kellner H."/>
        </authorList>
    </citation>
    <scope>NUCLEOTIDE SEQUENCE [LARGE SCALE GENOMIC DNA]</scope>
    <source>
        <strain evidence="2 3">DSM 108380</strain>
    </source>
</reference>
<feature type="compositionally biased region" description="Basic residues" evidence="1">
    <location>
        <begin position="332"/>
        <end position="342"/>
    </location>
</feature>
<dbReference type="Proteomes" id="UP000566819">
    <property type="component" value="Unassembled WGS sequence"/>
</dbReference>
<feature type="region of interest" description="Disordered" evidence="1">
    <location>
        <begin position="239"/>
        <end position="431"/>
    </location>
</feature>
<feature type="compositionally biased region" description="Basic residues" evidence="1">
    <location>
        <begin position="370"/>
        <end position="387"/>
    </location>
</feature>
<evidence type="ECO:0000313" key="2">
    <source>
        <dbReference type="EMBL" id="KAF4624146.1"/>
    </source>
</evidence>
<gene>
    <name evidence="2" type="ORF">G7Y89_g14025</name>
</gene>
<proteinExistence type="predicted"/>
<comment type="caution">
    <text evidence="2">The sequence shown here is derived from an EMBL/GenBank/DDBJ whole genome shotgun (WGS) entry which is preliminary data.</text>
</comment>
<accession>A0A8H4VVF9</accession>
<evidence type="ECO:0000313" key="3">
    <source>
        <dbReference type="Proteomes" id="UP000566819"/>
    </source>
</evidence>
<name>A0A8H4VVF9_9HELO</name>
<feature type="compositionally biased region" description="Acidic residues" evidence="1">
    <location>
        <begin position="348"/>
        <end position="358"/>
    </location>
</feature>
<sequence length="566" mass="62820">MGSLNERTQLLANLKFLYGPDTEVLTLYHASGYQAVAMRFDTFNATWTKFLHATNAVSTNSAILRLLRETEIETAKRFSANGIGLPFSGEPVQNMSLHRRMHGLSSAESSASSDPSGFEIIATPLSSLPEEDGAREALCEDSEEAPPTPEWREEAMVEETFYEPCEEVAPDIECYPEETVAEEAVVEELSYEPYEEVAPTIECYPEETVVDELSYEPYEEVAPAIECYPEEPIVEEPVVEEELPVEEAPAVEEEPIAEEPIVEEEAVEEEAAAEEPVVEEEPAVEEAPAIEEEAVAEEPVVEEPAVEEPIAEESVVEEPEPVPEDSGWGFSSRKKDKKKKGKVIVEECPLEPEPEVLPEESGRGSLLSKKDKKKKGKGKEKKGKKTKSTPEDPFLVEKPVPEPALQDPERELDDTPILEYPAPPEPLVETIQAPPAPQEEPLAETIETPPAQEEIEEPSSIQPPAGQTVVLKILYTSRTGTQTLGTMVTLEENTRKGILSAVNSYLDSRIPQGHIPDQRTLEIKYGTGRNGDLELSALDENLWPEYLEYFRQYTKFPELTVDVVDG</sequence>
<keyword evidence="3" id="KW-1185">Reference proteome</keyword>
<dbReference type="EMBL" id="JAAMPI010001756">
    <property type="protein sequence ID" value="KAF4624146.1"/>
    <property type="molecule type" value="Genomic_DNA"/>
</dbReference>
<dbReference type="OrthoDB" id="3564803at2759"/>
<dbReference type="AlphaFoldDB" id="A0A8H4VVF9"/>
<organism evidence="2 3">
    <name type="scientific">Cudoniella acicularis</name>
    <dbReference type="NCBI Taxonomy" id="354080"/>
    <lineage>
        <taxon>Eukaryota</taxon>
        <taxon>Fungi</taxon>
        <taxon>Dikarya</taxon>
        <taxon>Ascomycota</taxon>
        <taxon>Pezizomycotina</taxon>
        <taxon>Leotiomycetes</taxon>
        <taxon>Helotiales</taxon>
        <taxon>Tricladiaceae</taxon>
        <taxon>Cudoniella</taxon>
    </lineage>
</organism>
<protein>
    <submittedName>
        <fullName evidence="2">Uncharacterized protein</fullName>
    </submittedName>
</protein>